<gene>
    <name evidence="1" type="ORF">LSINAPIS_LOCUS4571</name>
</gene>
<keyword evidence="2" id="KW-1185">Reference proteome</keyword>
<dbReference type="Proteomes" id="UP000324832">
    <property type="component" value="Unassembled WGS sequence"/>
</dbReference>
<dbReference type="EMBL" id="FZQP02001204">
    <property type="protein sequence ID" value="VVC92051.1"/>
    <property type="molecule type" value="Genomic_DNA"/>
</dbReference>
<dbReference type="PANTHER" id="PTHR21344">
    <property type="entry name" value="RAL GTPASE-ACTIVATING PROTEIN SUBUNIT BETA"/>
    <property type="match status" value="1"/>
</dbReference>
<name>A0A5E4Q3Y3_9NEOP</name>
<proteinExistence type="predicted"/>
<evidence type="ECO:0000313" key="1">
    <source>
        <dbReference type="EMBL" id="VVC92051.1"/>
    </source>
</evidence>
<sequence>MYTGWIFSLLVKRTHKTNRLTAKGFLAAVRGCVKAWNGRDRQRAVSWVCEYISAQCGRPPPAHSRDLHSCVVAAYGSLAAWLSAPLLAAPPCLAALLDVVELGISGAKSEGT</sequence>
<reference evidence="1 2" key="1">
    <citation type="submission" date="2017-07" db="EMBL/GenBank/DDBJ databases">
        <authorList>
            <person name="Talla V."/>
            <person name="Backstrom N."/>
        </authorList>
    </citation>
    <scope>NUCLEOTIDE SEQUENCE [LARGE SCALE GENOMIC DNA]</scope>
</reference>
<protein>
    <submittedName>
        <fullName evidence="1">Uncharacterized protein</fullName>
    </submittedName>
</protein>
<organism evidence="1 2">
    <name type="scientific">Leptidea sinapis</name>
    <dbReference type="NCBI Taxonomy" id="189913"/>
    <lineage>
        <taxon>Eukaryota</taxon>
        <taxon>Metazoa</taxon>
        <taxon>Ecdysozoa</taxon>
        <taxon>Arthropoda</taxon>
        <taxon>Hexapoda</taxon>
        <taxon>Insecta</taxon>
        <taxon>Pterygota</taxon>
        <taxon>Neoptera</taxon>
        <taxon>Endopterygota</taxon>
        <taxon>Lepidoptera</taxon>
        <taxon>Glossata</taxon>
        <taxon>Ditrysia</taxon>
        <taxon>Papilionoidea</taxon>
        <taxon>Pieridae</taxon>
        <taxon>Dismorphiinae</taxon>
        <taxon>Leptidea</taxon>
    </lineage>
</organism>
<dbReference type="GO" id="GO:0005096">
    <property type="term" value="F:GTPase activator activity"/>
    <property type="evidence" value="ECO:0007669"/>
    <property type="project" value="InterPro"/>
</dbReference>
<evidence type="ECO:0000313" key="2">
    <source>
        <dbReference type="Proteomes" id="UP000324832"/>
    </source>
</evidence>
<dbReference type="PANTHER" id="PTHR21344:SF1">
    <property type="entry name" value="RAL GTPASE-ACTIVATING PROTEIN SUBUNIT BETA"/>
    <property type="match status" value="1"/>
</dbReference>
<accession>A0A5E4Q3Y3</accession>
<dbReference type="InterPro" id="IPR039930">
    <property type="entry name" value="RALGAPB"/>
</dbReference>
<dbReference type="AlphaFoldDB" id="A0A5E4Q3Y3"/>